<dbReference type="InterPro" id="IPR037192">
    <property type="entry name" value="ERO1-like_sf"/>
</dbReference>
<accession>A0A6T9CP96</accession>
<evidence type="ECO:0000313" key="18">
    <source>
        <dbReference type="EMBL" id="CAE0106954.1"/>
    </source>
</evidence>
<keyword evidence="7" id="KW-0732">Signal</keyword>
<dbReference type="AlphaFoldDB" id="A0A6T9CP96"/>
<dbReference type="PANTHER" id="PTHR12613:SF0">
    <property type="entry name" value="ERO1-LIKE PROTEIN"/>
    <property type="match status" value="1"/>
</dbReference>
<evidence type="ECO:0000256" key="12">
    <source>
        <dbReference type="ARBA" id="ARBA00023136"/>
    </source>
</evidence>
<comment type="subunit">
    <text evidence="4">May function both as a monomer and a homodimer.</text>
</comment>
<keyword evidence="10" id="KW-0249">Electron transport</keyword>
<name>A0A6T9CP96_9EUKA</name>
<evidence type="ECO:0000256" key="15">
    <source>
        <dbReference type="ARBA" id="ARBA00023284"/>
    </source>
</evidence>
<keyword evidence="13" id="KW-1015">Disulfide bond</keyword>
<proteinExistence type="inferred from homology"/>
<evidence type="ECO:0000256" key="16">
    <source>
        <dbReference type="SAM" id="MobiDB-lite"/>
    </source>
</evidence>
<dbReference type="EMBL" id="HBHX01013652">
    <property type="protein sequence ID" value="CAE0106954.1"/>
    <property type="molecule type" value="Transcribed_RNA"/>
</dbReference>
<sequence length="277" mass="30631">MAMPVEHRLFYRLLSGLHASVSSHIAANYLIDRKAGTWGLELDEYRRRLGDHPERLHNLHFAYLTVLRAVELASGWLSSSFAYATGMPREDASVAREVRGFLASQPEWPLTFDEHAAFAGVRCPSGVERGREPPRCGVEEVRLRAELLGEFRQRLHNISKLMDCVGCGRCRLWGKLQVQGLGTALRVLYAPDRQAVLASLGRAQVVSLFNLLGRLSHSVEVARVVVPLLGAAHSTCSPRGCKATEYEISDDEISGEDGRAARQPTKPLDPFLSAMMG</sequence>
<evidence type="ECO:0000256" key="4">
    <source>
        <dbReference type="ARBA" id="ARBA00011802"/>
    </source>
</evidence>
<dbReference type="InterPro" id="IPR007266">
    <property type="entry name" value="Ero1"/>
</dbReference>
<keyword evidence="8" id="KW-0256">Endoplasmic reticulum</keyword>
<dbReference type="GO" id="GO:0016972">
    <property type="term" value="F:thiol oxidase activity"/>
    <property type="evidence" value="ECO:0007669"/>
    <property type="project" value="InterPro"/>
</dbReference>
<evidence type="ECO:0000256" key="14">
    <source>
        <dbReference type="ARBA" id="ARBA00023180"/>
    </source>
</evidence>
<evidence type="ECO:0000256" key="6">
    <source>
        <dbReference type="ARBA" id="ARBA00022630"/>
    </source>
</evidence>
<keyword evidence="6" id="KW-0285">Flavoprotein</keyword>
<evidence type="ECO:0000256" key="7">
    <source>
        <dbReference type="ARBA" id="ARBA00022729"/>
    </source>
</evidence>
<keyword evidence="14" id="KW-0325">Glycoprotein</keyword>
<protein>
    <recommendedName>
        <fullName evidence="19">Endoplasmic reticulum oxidoreductin 1</fullName>
    </recommendedName>
</protein>
<evidence type="ECO:0000313" key="17">
    <source>
        <dbReference type="EMBL" id="CAE0106952.1"/>
    </source>
</evidence>
<keyword evidence="12" id="KW-0472">Membrane</keyword>
<dbReference type="SUPFAM" id="SSF110019">
    <property type="entry name" value="ERO1-like"/>
    <property type="match status" value="1"/>
</dbReference>
<comment type="subcellular location">
    <subcellularLocation>
        <location evidence="2">Endoplasmic reticulum membrane</location>
        <topology evidence="2">Peripheral membrane protein</topology>
        <orientation evidence="2">Lumenal side</orientation>
    </subcellularLocation>
</comment>
<dbReference type="GO" id="GO:0015035">
    <property type="term" value="F:protein-disulfide reductase activity"/>
    <property type="evidence" value="ECO:0007669"/>
    <property type="project" value="InterPro"/>
</dbReference>
<evidence type="ECO:0000256" key="10">
    <source>
        <dbReference type="ARBA" id="ARBA00022982"/>
    </source>
</evidence>
<comment type="similarity">
    <text evidence="3">Belongs to the EROs family.</text>
</comment>
<gene>
    <name evidence="17" type="ORF">HERI1096_LOCUS7611</name>
    <name evidence="18" type="ORF">HERI1096_LOCUS7613</name>
</gene>
<dbReference type="Pfam" id="PF04137">
    <property type="entry name" value="ERO1"/>
    <property type="match status" value="1"/>
</dbReference>
<evidence type="ECO:0000256" key="3">
    <source>
        <dbReference type="ARBA" id="ARBA00008277"/>
    </source>
</evidence>
<keyword evidence="9" id="KW-0274">FAD</keyword>
<dbReference type="GO" id="GO:0071949">
    <property type="term" value="F:FAD binding"/>
    <property type="evidence" value="ECO:0007669"/>
    <property type="project" value="InterPro"/>
</dbReference>
<evidence type="ECO:0000256" key="11">
    <source>
        <dbReference type="ARBA" id="ARBA00023002"/>
    </source>
</evidence>
<evidence type="ECO:0008006" key="19">
    <source>
        <dbReference type="Google" id="ProtNLM"/>
    </source>
</evidence>
<dbReference type="PANTHER" id="PTHR12613">
    <property type="entry name" value="ERO1-RELATED"/>
    <property type="match status" value="1"/>
</dbReference>
<comment type="cofactor">
    <cofactor evidence="1">
        <name>FAD</name>
        <dbReference type="ChEBI" id="CHEBI:57692"/>
    </cofactor>
</comment>
<keyword evidence="5" id="KW-0813">Transport</keyword>
<dbReference type="GO" id="GO:0005789">
    <property type="term" value="C:endoplasmic reticulum membrane"/>
    <property type="evidence" value="ECO:0007669"/>
    <property type="project" value="UniProtKB-SubCell"/>
</dbReference>
<evidence type="ECO:0000256" key="9">
    <source>
        <dbReference type="ARBA" id="ARBA00022827"/>
    </source>
</evidence>
<feature type="region of interest" description="Disordered" evidence="16">
    <location>
        <begin position="253"/>
        <end position="277"/>
    </location>
</feature>
<keyword evidence="11" id="KW-0560">Oxidoreductase</keyword>
<evidence type="ECO:0000256" key="5">
    <source>
        <dbReference type="ARBA" id="ARBA00022448"/>
    </source>
</evidence>
<evidence type="ECO:0000256" key="2">
    <source>
        <dbReference type="ARBA" id="ARBA00004367"/>
    </source>
</evidence>
<reference evidence="17" key="1">
    <citation type="submission" date="2021-01" db="EMBL/GenBank/DDBJ databases">
        <authorList>
            <person name="Corre E."/>
            <person name="Pelletier E."/>
            <person name="Niang G."/>
            <person name="Scheremetjew M."/>
            <person name="Finn R."/>
            <person name="Kale V."/>
            <person name="Holt S."/>
            <person name="Cochrane G."/>
            <person name="Meng A."/>
            <person name="Brown T."/>
            <person name="Cohen L."/>
        </authorList>
    </citation>
    <scope>NUCLEOTIDE SEQUENCE</scope>
    <source>
        <strain evidence="17">CCMP281</strain>
    </source>
</reference>
<evidence type="ECO:0000256" key="13">
    <source>
        <dbReference type="ARBA" id="ARBA00023157"/>
    </source>
</evidence>
<dbReference type="GO" id="GO:0034975">
    <property type="term" value="P:protein folding in endoplasmic reticulum"/>
    <property type="evidence" value="ECO:0007669"/>
    <property type="project" value="InterPro"/>
</dbReference>
<dbReference type="EMBL" id="HBHX01013650">
    <property type="protein sequence ID" value="CAE0106952.1"/>
    <property type="molecule type" value="Transcribed_RNA"/>
</dbReference>
<organism evidence="17">
    <name type="scientific">Haptolina ericina</name>
    <dbReference type="NCBI Taxonomy" id="156174"/>
    <lineage>
        <taxon>Eukaryota</taxon>
        <taxon>Haptista</taxon>
        <taxon>Haptophyta</taxon>
        <taxon>Prymnesiophyceae</taxon>
        <taxon>Prymnesiales</taxon>
        <taxon>Prymnesiaceae</taxon>
        <taxon>Haptolina</taxon>
    </lineage>
</organism>
<evidence type="ECO:0000256" key="1">
    <source>
        <dbReference type="ARBA" id="ARBA00001974"/>
    </source>
</evidence>
<keyword evidence="15" id="KW-0676">Redox-active center</keyword>
<evidence type="ECO:0000256" key="8">
    <source>
        <dbReference type="ARBA" id="ARBA00022824"/>
    </source>
</evidence>